<reference evidence="3 5" key="1">
    <citation type="submission" date="2019-08" db="EMBL/GenBank/DDBJ databases">
        <title>Comparative genome analysis confer to the adaptation heavy metal polluted environment.</title>
        <authorList>
            <person name="Li Y."/>
        </authorList>
    </citation>
    <scope>NUCLEOTIDE SEQUENCE [LARGE SCALE GENOMIC DNA]</scope>
    <source>
        <strain evidence="3 5">P2</strain>
    </source>
</reference>
<dbReference type="Proteomes" id="UP000663940">
    <property type="component" value="Chromosome"/>
</dbReference>
<proteinExistence type="predicted"/>
<organism evidence="3 5">
    <name type="scientific">Mucilaginibacter rubeus</name>
    <dbReference type="NCBI Taxonomy" id="2027860"/>
    <lineage>
        <taxon>Bacteria</taxon>
        <taxon>Pseudomonadati</taxon>
        <taxon>Bacteroidota</taxon>
        <taxon>Sphingobacteriia</taxon>
        <taxon>Sphingobacteriales</taxon>
        <taxon>Sphingobacteriaceae</taxon>
        <taxon>Mucilaginibacter</taxon>
    </lineage>
</organism>
<feature type="compositionally biased region" description="Basic residues" evidence="1">
    <location>
        <begin position="356"/>
        <end position="370"/>
    </location>
</feature>
<dbReference type="AlphaFoldDB" id="A0AAE6JL03"/>
<evidence type="ECO:0000256" key="1">
    <source>
        <dbReference type="SAM" id="MobiDB-lite"/>
    </source>
</evidence>
<reference evidence="4 6" key="2">
    <citation type="submission" date="2021-03" db="EMBL/GenBank/DDBJ databases">
        <title>Mucilaginibacter strains isolated from gold and copper mining confer multi heavy-metal resistance.</title>
        <authorList>
            <person name="Li Y."/>
        </authorList>
    </citation>
    <scope>NUCLEOTIDE SEQUENCE [LARGE SCALE GENOMIC DNA]</scope>
    <source>
        <strain evidence="4 6">P2-4</strain>
    </source>
</reference>
<evidence type="ECO:0000313" key="6">
    <source>
        <dbReference type="Proteomes" id="UP000663940"/>
    </source>
</evidence>
<evidence type="ECO:0000313" key="4">
    <source>
        <dbReference type="EMBL" id="QTE49589.1"/>
    </source>
</evidence>
<name>A0AAE6JL03_9SPHI</name>
<keyword evidence="6" id="KW-1185">Reference proteome</keyword>
<evidence type="ECO:0000313" key="3">
    <source>
        <dbReference type="EMBL" id="QEM07842.1"/>
    </source>
</evidence>
<gene>
    <name evidence="3" type="ORF">DIU31_031685</name>
    <name evidence="4" type="ORF">J3L21_29335</name>
</gene>
<accession>A0AAE6JL03</accession>
<dbReference type="RefSeq" id="WP_112653908.1">
    <property type="nucleotide sequence ID" value="NZ_CP043451.1"/>
</dbReference>
<feature type="region of interest" description="Disordered" evidence="1">
    <location>
        <begin position="351"/>
        <end position="370"/>
    </location>
</feature>
<dbReference type="EMBL" id="CP043451">
    <property type="protein sequence ID" value="QEM07842.1"/>
    <property type="molecule type" value="Genomic_DNA"/>
</dbReference>
<feature type="domain" description="MobA/VirD2-like nuclease" evidence="2">
    <location>
        <begin position="40"/>
        <end position="147"/>
    </location>
</feature>
<dbReference type="Pfam" id="PF03432">
    <property type="entry name" value="Relaxase"/>
    <property type="match status" value="1"/>
</dbReference>
<sequence length="370" mass="42630">MIIKIFRARASFKAIPYNFDKIAKGQATLMKVSGFGALRNLHEVRPEDYRNYLEALSGLNRNVKLPQFHAMLSAPDHSVDKDKLANLAVQWLEKMGYKDQPYILVHHRDTDQSHVHIVTTRVDRQGNKIDSAFEHNRAVSQLNRLLQKDEAHQAQLDAGKALQYQCSTKAQLLLLLEGMGYNIREKEGHLLLYKFGRQLFTINEKRVEERLAAFIPDKRQAVRWKAIFNKYRAVYNPLPERGIVNLTGGRTAQTGPYRSELGDFLKQEFGIELIFHASGEKEPYGYTIIDHPQHRVFKGSEIMRLAQLVSADFDFSDGFSAGNTISQTEEHSLKNAHLTYFRPYLANDVDDQQIHGPRRRRQKKARTNTR</sequence>
<dbReference type="InterPro" id="IPR005094">
    <property type="entry name" value="Endonuclease_MobA/VirD2"/>
</dbReference>
<dbReference type="Proteomes" id="UP000250557">
    <property type="component" value="Chromosome"/>
</dbReference>
<evidence type="ECO:0000313" key="5">
    <source>
        <dbReference type="Proteomes" id="UP000250557"/>
    </source>
</evidence>
<evidence type="ECO:0000259" key="2">
    <source>
        <dbReference type="Pfam" id="PF03432"/>
    </source>
</evidence>
<dbReference type="EMBL" id="CP071880">
    <property type="protein sequence ID" value="QTE49589.1"/>
    <property type="molecule type" value="Genomic_DNA"/>
</dbReference>
<protein>
    <submittedName>
        <fullName evidence="3">Relaxase/mobilization nuclease domain-containing protein</fullName>
    </submittedName>
</protein>